<evidence type="ECO:0000256" key="5">
    <source>
        <dbReference type="ARBA" id="ARBA00022741"/>
    </source>
</evidence>
<dbReference type="InterPro" id="IPR015807">
    <property type="entry name" value="His-tRNA-ligase"/>
</dbReference>
<dbReference type="GO" id="GO:0006427">
    <property type="term" value="P:histidyl-tRNA aminoacylation"/>
    <property type="evidence" value="ECO:0007669"/>
    <property type="project" value="InterPro"/>
</dbReference>
<dbReference type="Proteomes" id="UP000838878">
    <property type="component" value="Chromosome 2"/>
</dbReference>
<dbReference type="EC" id="6.1.1.21" evidence="2"/>
<evidence type="ECO:0000313" key="11">
    <source>
        <dbReference type="EMBL" id="CAH0721587.1"/>
    </source>
</evidence>
<reference evidence="11" key="1">
    <citation type="submission" date="2021-12" db="EMBL/GenBank/DDBJ databases">
        <authorList>
            <person name="Martin H S."/>
        </authorList>
    </citation>
    <scope>NUCLEOTIDE SEQUENCE</scope>
</reference>
<comment type="catalytic activity">
    <reaction evidence="9">
        <text>tRNA(His) + L-histidine + ATP = L-histidyl-tRNA(His) + AMP + diphosphate + H(+)</text>
        <dbReference type="Rhea" id="RHEA:17313"/>
        <dbReference type="Rhea" id="RHEA-COMP:9665"/>
        <dbReference type="Rhea" id="RHEA-COMP:9689"/>
        <dbReference type="ChEBI" id="CHEBI:15378"/>
        <dbReference type="ChEBI" id="CHEBI:30616"/>
        <dbReference type="ChEBI" id="CHEBI:33019"/>
        <dbReference type="ChEBI" id="CHEBI:57595"/>
        <dbReference type="ChEBI" id="CHEBI:78442"/>
        <dbReference type="ChEBI" id="CHEBI:78527"/>
        <dbReference type="ChEBI" id="CHEBI:456215"/>
        <dbReference type="EC" id="6.1.1.21"/>
    </reaction>
</comment>
<dbReference type="Gene3D" id="3.40.50.800">
    <property type="entry name" value="Anticodon-binding domain"/>
    <property type="match status" value="1"/>
</dbReference>
<keyword evidence="3" id="KW-0963">Cytoplasm</keyword>
<evidence type="ECO:0000313" key="12">
    <source>
        <dbReference type="Proteomes" id="UP000838878"/>
    </source>
</evidence>
<dbReference type="InterPro" id="IPR033656">
    <property type="entry name" value="HisRS_anticodon"/>
</dbReference>
<dbReference type="SUPFAM" id="SSF55681">
    <property type="entry name" value="Class II aaRS and biotin synthetases"/>
    <property type="match status" value="1"/>
</dbReference>
<dbReference type="PANTHER" id="PTHR11476:SF7">
    <property type="entry name" value="HISTIDINE--TRNA LIGASE"/>
    <property type="match status" value="1"/>
</dbReference>
<dbReference type="FunFam" id="3.40.50.800:FF:000008">
    <property type="entry name" value="histidine--tRNA ligase, cytoplasmic isoform X1"/>
    <property type="match status" value="1"/>
</dbReference>
<dbReference type="FunFam" id="3.30.930.10:FF:000021">
    <property type="entry name" value="Probable histidine--tRNA ligase, mitochondrial"/>
    <property type="match status" value="1"/>
</dbReference>
<dbReference type="SMART" id="SM00991">
    <property type="entry name" value="WHEP-TRS"/>
    <property type="match status" value="1"/>
</dbReference>
<dbReference type="GO" id="GO:0005524">
    <property type="term" value="F:ATP binding"/>
    <property type="evidence" value="ECO:0007669"/>
    <property type="project" value="UniProtKB-KW"/>
</dbReference>
<dbReference type="InterPro" id="IPR006195">
    <property type="entry name" value="aa-tRNA-synth_II"/>
</dbReference>
<dbReference type="AlphaFoldDB" id="A0A8J9VYH3"/>
<dbReference type="InterPro" id="IPR000738">
    <property type="entry name" value="WHEP-TRS_dom"/>
</dbReference>
<sequence>MADNQESLLEKIKEQGDLVRKLKAAKESKEKVNTRKKGRDLEEINELLCYYSYICGYMPCKFDVELFKSLDSKLDLKKYPYLRRWWYHMRSFTDSEISLFPVIHPSHKLINIVKVDKKTADQQIQEEVSKLLALKAQLNTEDATPQKFTLKTPKGTRDYNPQQMTIRNSVLQKIVAVFKRHGAECIDTPVFELKDVLTGKYGEDSKLIYDLKDQGGEILSLRYDLTVPLARYLAMNKINNLKRYHIAKVYRRDNPAMTRGRYREFYQCDFDIAGQYDPMVPDAECLKVVTEILDAIDIGKYVLKVNHRRLLDGIFEACGVPADKFRSTCSTVDKLDKSPWEEVRTEMINEKGVTPDAADRIGEYVRLNGGLELVDKLLKDEKLSKSKGAVEGLEGIKLLLDYCDILGIKDKILFDLSLARGLDYYTGVIYEAVLTHPIKIGNEDQTVGSIAGGGRYDNLVGMFDSKNKQVPCVGISVGVERIFSVLEAKLAAGDISVRTSDIDVYVASAQKNFLNERMKICAELWNAGIKTEQSYKKNPKMLNQLQHCEENGIPLAVILGESELKNGLVKIRNIKTRAEEEIPRENLVQELKTRIELLDLKEMNGPISK</sequence>
<dbReference type="InterPro" id="IPR041715">
    <property type="entry name" value="HisRS-like_core"/>
</dbReference>
<dbReference type="Gene3D" id="3.30.930.10">
    <property type="entry name" value="Bira Bifunctional Protein, Domain 2"/>
    <property type="match status" value="1"/>
</dbReference>
<evidence type="ECO:0000256" key="3">
    <source>
        <dbReference type="ARBA" id="ARBA00022490"/>
    </source>
</evidence>
<evidence type="ECO:0000259" key="10">
    <source>
        <dbReference type="PROSITE" id="PS50862"/>
    </source>
</evidence>
<dbReference type="EMBL" id="OV170222">
    <property type="protein sequence ID" value="CAH0721587.1"/>
    <property type="molecule type" value="Genomic_DNA"/>
</dbReference>
<dbReference type="SUPFAM" id="SSF52954">
    <property type="entry name" value="Class II aaRS ABD-related"/>
    <property type="match status" value="1"/>
</dbReference>
<dbReference type="Gene3D" id="1.10.287.10">
    <property type="entry name" value="S15/NS1, RNA-binding"/>
    <property type="match status" value="1"/>
</dbReference>
<dbReference type="CDD" id="cd00773">
    <property type="entry name" value="HisRS-like_core"/>
    <property type="match status" value="1"/>
</dbReference>
<keyword evidence="7" id="KW-0648">Protein biosynthesis</keyword>
<keyword evidence="8" id="KW-0030">Aminoacyl-tRNA synthetase</keyword>
<feature type="domain" description="Aminoacyl-transfer RNA synthetases class-II family profile" evidence="10">
    <location>
        <begin position="130"/>
        <end position="486"/>
    </location>
</feature>
<evidence type="ECO:0000256" key="9">
    <source>
        <dbReference type="ARBA" id="ARBA00047639"/>
    </source>
</evidence>
<evidence type="ECO:0000256" key="4">
    <source>
        <dbReference type="ARBA" id="ARBA00022598"/>
    </source>
</evidence>
<dbReference type="Pfam" id="PF13393">
    <property type="entry name" value="tRNA-synt_His"/>
    <property type="match status" value="1"/>
</dbReference>
<keyword evidence="4" id="KW-0436">Ligase</keyword>
<dbReference type="GO" id="GO:0003723">
    <property type="term" value="F:RNA binding"/>
    <property type="evidence" value="ECO:0007669"/>
    <property type="project" value="TreeGrafter"/>
</dbReference>
<evidence type="ECO:0000256" key="2">
    <source>
        <dbReference type="ARBA" id="ARBA00012815"/>
    </source>
</evidence>
<protein>
    <recommendedName>
        <fullName evidence="2">histidine--tRNA ligase</fullName>
        <ecNumber evidence="2">6.1.1.21</ecNumber>
    </recommendedName>
</protein>
<dbReference type="GO" id="GO:0032543">
    <property type="term" value="P:mitochondrial translation"/>
    <property type="evidence" value="ECO:0007669"/>
    <property type="project" value="TreeGrafter"/>
</dbReference>
<dbReference type="OrthoDB" id="1906957at2759"/>
<dbReference type="PANTHER" id="PTHR11476">
    <property type="entry name" value="HISTIDYL-TRNA SYNTHETASE"/>
    <property type="match status" value="1"/>
</dbReference>
<comment type="similarity">
    <text evidence="1">Belongs to the class-II aminoacyl-tRNA synthetase family.</text>
</comment>
<dbReference type="InterPro" id="IPR009068">
    <property type="entry name" value="uS15_NS1_RNA-bd_sf"/>
</dbReference>
<evidence type="ECO:0000256" key="1">
    <source>
        <dbReference type="ARBA" id="ARBA00008226"/>
    </source>
</evidence>
<dbReference type="Pfam" id="PF03129">
    <property type="entry name" value="HGTP_anticodon"/>
    <property type="match status" value="1"/>
</dbReference>
<keyword evidence="12" id="KW-1185">Reference proteome</keyword>
<proteinExistence type="inferred from homology"/>
<dbReference type="GO" id="GO:0004821">
    <property type="term" value="F:histidine-tRNA ligase activity"/>
    <property type="evidence" value="ECO:0007669"/>
    <property type="project" value="UniProtKB-EC"/>
</dbReference>
<keyword evidence="6" id="KW-0067">ATP-binding</keyword>
<dbReference type="GO" id="GO:0005739">
    <property type="term" value="C:mitochondrion"/>
    <property type="evidence" value="ECO:0007669"/>
    <property type="project" value="TreeGrafter"/>
</dbReference>
<keyword evidence="5" id="KW-0547">Nucleotide-binding</keyword>
<name>A0A8J9VYH3_9NEOP</name>
<dbReference type="NCBIfam" id="TIGR00442">
    <property type="entry name" value="hisS"/>
    <property type="match status" value="1"/>
</dbReference>
<feature type="non-terminal residue" evidence="11">
    <location>
        <position position="609"/>
    </location>
</feature>
<dbReference type="InterPro" id="IPR036621">
    <property type="entry name" value="Anticodon-bd_dom_sf"/>
</dbReference>
<accession>A0A8J9VYH3</accession>
<organism evidence="11 12">
    <name type="scientific">Brenthis ino</name>
    <name type="common">lesser marbled fritillary</name>
    <dbReference type="NCBI Taxonomy" id="405034"/>
    <lineage>
        <taxon>Eukaryota</taxon>
        <taxon>Metazoa</taxon>
        <taxon>Ecdysozoa</taxon>
        <taxon>Arthropoda</taxon>
        <taxon>Hexapoda</taxon>
        <taxon>Insecta</taxon>
        <taxon>Pterygota</taxon>
        <taxon>Neoptera</taxon>
        <taxon>Endopterygota</taxon>
        <taxon>Lepidoptera</taxon>
        <taxon>Glossata</taxon>
        <taxon>Ditrysia</taxon>
        <taxon>Papilionoidea</taxon>
        <taxon>Nymphalidae</taxon>
        <taxon>Heliconiinae</taxon>
        <taxon>Argynnini</taxon>
        <taxon>Brenthis</taxon>
    </lineage>
</organism>
<dbReference type="HAMAP" id="MF_00127">
    <property type="entry name" value="His_tRNA_synth"/>
    <property type="match status" value="1"/>
</dbReference>
<dbReference type="InterPro" id="IPR045864">
    <property type="entry name" value="aa-tRNA-synth_II/BPL/LPL"/>
</dbReference>
<dbReference type="SUPFAM" id="SSF47060">
    <property type="entry name" value="S15/NS1 RNA-binding domain"/>
    <property type="match status" value="1"/>
</dbReference>
<evidence type="ECO:0000256" key="6">
    <source>
        <dbReference type="ARBA" id="ARBA00022840"/>
    </source>
</evidence>
<evidence type="ECO:0000256" key="8">
    <source>
        <dbReference type="ARBA" id="ARBA00023146"/>
    </source>
</evidence>
<evidence type="ECO:0000256" key="7">
    <source>
        <dbReference type="ARBA" id="ARBA00022917"/>
    </source>
</evidence>
<dbReference type="PROSITE" id="PS50862">
    <property type="entry name" value="AA_TRNA_LIGASE_II"/>
    <property type="match status" value="1"/>
</dbReference>
<dbReference type="InterPro" id="IPR004154">
    <property type="entry name" value="Anticodon-bd"/>
</dbReference>
<dbReference type="GO" id="GO:0005829">
    <property type="term" value="C:cytosol"/>
    <property type="evidence" value="ECO:0007669"/>
    <property type="project" value="TreeGrafter"/>
</dbReference>
<dbReference type="CDD" id="cd00859">
    <property type="entry name" value="HisRS_anticodon"/>
    <property type="match status" value="1"/>
</dbReference>
<gene>
    <name evidence="11" type="ORF">BINO364_LOCUS7672</name>
</gene>